<dbReference type="PANTHER" id="PTHR40044">
    <property type="entry name" value="INTEGRAL MEMBRANE PROTEIN-RELATED"/>
    <property type="match status" value="1"/>
</dbReference>
<gene>
    <name evidence="2" type="ORF">SDC9_155601</name>
</gene>
<organism evidence="2">
    <name type="scientific">bioreactor metagenome</name>
    <dbReference type="NCBI Taxonomy" id="1076179"/>
    <lineage>
        <taxon>unclassified sequences</taxon>
        <taxon>metagenomes</taxon>
        <taxon>ecological metagenomes</taxon>
    </lineage>
</organism>
<keyword evidence="1" id="KW-0472">Membrane</keyword>
<accession>A0A645F4G0</accession>
<evidence type="ECO:0008006" key="3">
    <source>
        <dbReference type="Google" id="ProtNLM"/>
    </source>
</evidence>
<dbReference type="InterPro" id="IPR010387">
    <property type="entry name" value="QueT"/>
</dbReference>
<dbReference type="EMBL" id="VSSQ01054351">
    <property type="protein sequence ID" value="MPN08319.1"/>
    <property type="molecule type" value="Genomic_DNA"/>
</dbReference>
<proteinExistence type="predicted"/>
<dbReference type="AlphaFoldDB" id="A0A645F4G0"/>
<feature type="transmembrane region" description="Helical" evidence="1">
    <location>
        <begin position="83"/>
        <end position="106"/>
    </location>
</feature>
<keyword evidence="1" id="KW-1133">Transmembrane helix</keyword>
<dbReference type="Pfam" id="PF06177">
    <property type="entry name" value="QueT"/>
    <property type="match status" value="1"/>
</dbReference>
<reference evidence="2" key="1">
    <citation type="submission" date="2019-08" db="EMBL/GenBank/DDBJ databases">
        <authorList>
            <person name="Kucharzyk K."/>
            <person name="Murdoch R.W."/>
            <person name="Higgins S."/>
            <person name="Loffler F."/>
        </authorList>
    </citation>
    <scope>NUCLEOTIDE SEQUENCE</scope>
</reference>
<feature type="transmembrane region" description="Helical" evidence="1">
    <location>
        <begin position="7"/>
        <end position="25"/>
    </location>
</feature>
<feature type="transmembrane region" description="Helical" evidence="1">
    <location>
        <begin position="55"/>
        <end position="77"/>
    </location>
</feature>
<protein>
    <recommendedName>
        <fullName evidence="3">QueT transporter</fullName>
    </recommendedName>
</protein>
<name>A0A645F4G0_9ZZZZ</name>
<keyword evidence="1" id="KW-0812">Transmembrane</keyword>
<sequence>MLPYFTVAAVPGLFVGCLIANLLTGAPFYDVIFGSLATLAAAYLTYLLRRRAPRWLAPLPSVVVNALVVGALLTYVYDIGVGYWAAAAYVAIGQAIACFALGLPLMSLLNTYRKKLFDEGAR</sequence>
<evidence type="ECO:0000313" key="2">
    <source>
        <dbReference type="EMBL" id="MPN08319.1"/>
    </source>
</evidence>
<dbReference type="PANTHER" id="PTHR40044:SF1">
    <property type="entry name" value="INTEGRAL MEMBRANE PROTEIN"/>
    <property type="match status" value="1"/>
</dbReference>
<evidence type="ECO:0000256" key="1">
    <source>
        <dbReference type="SAM" id="Phobius"/>
    </source>
</evidence>
<feature type="transmembrane region" description="Helical" evidence="1">
    <location>
        <begin position="31"/>
        <end position="48"/>
    </location>
</feature>
<comment type="caution">
    <text evidence="2">The sequence shown here is derived from an EMBL/GenBank/DDBJ whole genome shotgun (WGS) entry which is preliminary data.</text>
</comment>